<dbReference type="SUPFAM" id="SSF51905">
    <property type="entry name" value="FAD/NAD(P)-binding domain"/>
    <property type="match status" value="2"/>
</dbReference>
<keyword evidence="5 8" id="KW-0560">Oxidoreductase</keyword>
<dbReference type="Pfam" id="PF00581">
    <property type="entry name" value="Rhodanese"/>
    <property type="match status" value="1"/>
</dbReference>
<dbReference type="InterPro" id="IPR023753">
    <property type="entry name" value="FAD/NAD-binding_dom"/>
</dbReference>
<evidence type="ECO:0000256" key="6">
    <source>
        <dbReference type="ARBA" id="ARBA00023284"/>
    </source>
</evidence>
<dbReference type="EC" id="1.8.1.14" evidence="8"/>
<dbReference type="RefSeq" id="WP_115641556.1">
    <property type="nucleotide sequence ID" value="NZ_UFWZ01000001.1"/>
</dbReference>
<keyword evidence="9" id="KW-1185">Reference proteome</keyword>
<dbReference type="PROSITE" id="PS50206">
    <property type="entry name" value="RHODANESE_3"/>
    <property type="match status" value="1"/>
</dbReference>
<feature type="domain" description="Rhodanese" evidence="7">
    <location>
        <begin position="463"/>
        <end position="549"/>
    </location>
</feature>
<proteinExistence type="inferred from homology"/>
<evidence type="ECO:0000256" key="2">
    <source>
        <dbReference type="ARBA" id="ARBA00009130"/>
    </source>
</evidence>
<dbReference type="AlphaFoldDB" id="A0A381JA55"/>
<dbReference type="InterPro" id="IPR016156">
    <property type="entry name" value="FAD/NAD-linked_Rdtase_dimer_sf"/>
</dbReference>
<dbReference type="EMBL" id="UFWZ01000001">
    <property type="protein sequence ID" value="SUY47618.1"/>
    <property type="molecule type" value="Genomic_DNA"/>
</dbReference>
<organism evidence="8 9">
    <name type="scientific">Clostridium putrefaciens</name>
    <dbReference type="NCBI Taxonomy" id="99675"/>
    <lineage>
        <taxon>Bacteria</taxon>
        <taxon>Bacillati</taxon>
        <taxon>Bacillota</taxon>
        <taxon>Clostridia</taxon>
        <taxon>Eubacteriales</taxon>
        <taxon>Clostridiaceae</taxon>
        <taxon>Clostridium</taxon>
    </lineage>
</organism>
<dbReference type="SUPFAM" id="SSF55424">
    <property type="entry name" value="FAD/NAD-linked reductases, dimerisation (C-terminal) domain"/>
    <property type="match status" value="1"/>
</dbReference>
<evidence type="ECO:0000313" key="8">
    <source>
        <dbReference type="EMBL" id="SUY47618.1"/>
    </source>
</evidence>
<dbReference type="GO" id="GO:0050451">
    <property type="term" value="F:CoA-disulfide reductase (NADPH) activity"/>
    <property type="evidence" value="ECO:0007669"/>
    <property type="project" value="UniProtKB-EC"/>
</dbReference>
<dbReference type="InterPro" id="IPR036188">
    <property type="entry name" value="FAD/NAD-bd_sf"/>
</dbReference>
<keyword evidence="6" id="KW-0676">Redox-active center</keyword>
<sequence length="565" mass="61923">MSKRILIIGGVAGGASVAARARRIDEAAEIIMFEKGPHVSFSNCSLPFHLSGIVENGDDLVLMSPEQFRNQYNIEARVSSEVTKIKKEEKKIVVKDMITGKEYEESYDKLVLSPGARPILPKTIEGITGPNVFTVRNVVDIKKLKGYIDENNIEDIAVIGGGFIGVEVAENLRLAGKNISLIEALDQVMSPFDYDMAQILQKEMMDKGVKLILSDGVKKISGDFIELQSGKKVSAKAVVMAIGVSPETSLAKEAGLEIGVTGGIKVDHNYLTNDKDIYAVGDAIEVYNKLTHKPSRLALAGPAQRQARAAADNMYNIHHNNNGVIGSSVVQIFDLGAASTGLNEKSAKAAGISYDFVYIIPGDKVGLMKNSSPMHFKLIYEYPTGRILGAQAIGKGNVDKRIDIIATMITMGGTLEDLKELELCYSPLFGTAKDVVNYAALVALNLLYGKFKQVPVTKVRELVENGEFILDVREAHEYAEGHINNALNIPLSEIRGRLNEIPKDKPVYLHCRSSQRSYNAVMALQNLGYNNVINISGSYLGICCYEYYEDQVTGREKILTEYNFN</sequence>
<dbReference type="InterPro" id="IPR036873">
    <property type="entry name" value="Rhodanese-like_dom_sf"/>
</dbReference>
<keyword evidence="4" id="KW-0274">FAD</keyword>
<reference evidence="8 9" key="1">
    <citation type="submission" date="2018-06" db="EMBL/GenBank/DDBJ databases">
        <authorList>
            <consortium name="Pathogen Informatics"/>
            <person name="Doyle S."/>
        </authorList>
    </citation>
    <scope>NUCLEOTIDE SEQUENCE [LARGE SCALE GENOMIC DNA]</scope>
    <source>
        <strain evidence="8 9">NCTC9836</strain>
    </source>
</reference>
<dbReference type="Pfam" id="PF02852">
    <property type="entry name" value="Pyr_redox_dim"/>
    <property type="match status" value="1"/>
</dbReference>
<evidence type="ECO:0000313" key="9">
    <source>
        <dbReference type="Proteomes" id="UP000254664"/>
    </source>
</evidence>
<dbReference type="PANTHER" id="PTHR43429:SF1">
    <property type="entry name" value="NAD(P)H SULFUR OXIDOREDUCTASE (COA-DEPENDENT)"/>
    <property type="match status" value="1"/>
</dbReference>
<evidence type="ECO:0000256" key="5">
    <source>
        <dbReference type="ARBA" id="ARBA00023002"/>
    </source>
</evidence>
<evidence type="ECO:0000256" key="1">
    <source>
        <dbReference type="ARBA" id="ARBA00001974"/>
    </source>
</evidence>
<dbReference type="PRINTS" id="PR00411">
    <property type="entry name" value="PNDRDTASEI"/>
</dbReference>
<dbReference type="Gene3D" id="3.40.250.10">
    <property type="entry name" value="Rhodanese-like domain"/>
    <property type="match status" value="1"/>
</dbReference>
<dbReference type="SUPFAM" id="SSF52821">
    <property type="entry name" value="Rhodanese/Cell cycle control phosphatase"/>
    <property type="match status" value="1"/>
</dbReference>
<comment type="similarity">
    <text evidence="2">Belongs to the class-III pyridine nucleotide-disulfide oxidoreductase family.</text>
</comment>
<protein>
    <submittedName>
        <fullName evidence="8">Pyridine nucleotide-disulfide oxidoreductase</fullName>
        <ecNumber evidence="8">1.8.1.14</ecNumber>
    </submittedName>
</protein>
<keyword evidence="3" id="KW-0285">Flavoprotein</keyword>
<dbReference type="InterPro" id="IPR004099">
    <property type="entry name" value="Pyr_nucl-diS_OxRdtase_dimer"/>
</dbReference>
<dbReference type="SMART" id="SM00450">
    <property type="entry name" value="RHOD"/>
    <property type="match status" value="1"/>
</dbReference>
<dbReference type="OrthoDB" id="9802028at2"/>
<dbReference type="CDD" id="cd00158">
    <property type="entry name" value="RHOD"/>
    <property type="match status" value="1"/>
</dbReference>
<dbReference type="Pfam" id="PF07992">
    <property type="entry name" value="Pyr_redox_2"/>
    <property type="match status" value="1"/>
</dbReference>
<gene>
    <name evidence="8" type="primary">naoX</name>
    <name evidence="8" type="ORF">NCTC9836_01954</name>
</gene>
<dbReference type="Proteomes" id="UP000254664">
    <property type="component" value="Unassembled WGS sequence"/>
</dbReference>
<accession>A0A381JA55</accession>
<dbReference type="InterPro" id="IPR001763">
    <property type="entry name" value="Rhodanese-like_dom"/>
</dbReference>
<evidence type="ECO:0000256" key="3">
    <source>
        <dbReference type="ARBA" id="ARBA00022630"/>
    </source>
</evidence>
<comment type="cofactor">
    <cofactor evidence="1">
        <name>FAD</name>
        <dbReference type="ChEBI" id="CHEBI:57692"/>
    </cofactor>
</comment>
<evidence type="ECO:0000259" key="7">
    <source>
        <dbReference type="PROSITE" id="PS50206"/>
    </source>
</evidence>
<dbReference type="PRINTS" id="PR00368">
    <property type="entry name" value="FADPNR"/>
</dbReference>
<name>A0A381JA55_9CLOT</name>
<dbReference type="InterPro" id="IPR050260">
    <property type="entry name" value="FAD-bd_OxRdtase"/>
</dbReference>
<evidence type="ECO:0000256" key="4">
    <source>
        <dbReference type="ARBA" id="ARBA00022827"/>
    </source>
</evidence>
<dbReference type="PANTHER" id="PTHR43429">
    <property type="entry name" value="PYRIDINE NUCLEOTIDE-DISULFIDE OXIDOREDUCTASE DOMAIN-CONTAINING"/>
    <property type="match status" value="1"/>
</dbReference>
<dbReference type="Gene3D" id="3.50.50.60">
    <property type="entry name" value="FAD/NAD(P)-binding domain"/>
    <property type="match status" value="2"/>
</dbReference>